<evidence type="ECO:0000313" key="1">
    <source>
        <dbReference type="EMBL" id="WVX47900.1"/>
    </source>
</evidence>
<sequence length="319" mass="36166">MSIGSFEEKIWEVRLELVLNALADTQEPFLEAYWQANGRPTQITFNGQNETPYPSEDVGRLYEAAEFAKHDGDQEYFLPLRTALDHVRDVMRLHPSLTCVSSTVFGDDGLQIGILNARSFTSLSRLIVGQMARRDASPDKRFRTSIIELNSLLQLSGGRQSHPLSNRLDIGYDIALFHGARILDTVELDEGYSLVPYSRLREHVDDEWLEDVAPDQLRHRNWDSICAVVHHFRWKPEIRPPNSHNNSLVRRMPPSFDGRVSAFANLLAVSTGMPHRWMMTIEGCVPRASSDLLGLIHNSGSTRKGRSTGICLVLFESRR</sequence>
<proteinExistence type="predicted"/>
<evidence type="ECO:0000313" key="2">
    <source>
        <dbReference type="Proteomes" id="UP001318682"/>
    </source>
</evidence>
<dbReference type="RefSeq" id="WP_187432023.1">
    <property type="nucleotide sequence ID" value="NZ_CP143423.1"/>
</dbReference>
<organism evidence="1 2">
    <name type="scientific">Roseobacter fucihabitans</name>
    <dbReference type="NCBI Taxonomy" id="1537242"/>
    <lineage>
        <taxon>Bacteria</taxon>
        <taxon>Pseudomonadati</taxon>
        <taxon>Pseudomonadota</taxon>
        <taxon>Alphaproteobacteria</taxon>
        <taxon>Rhodobacterales</taxon>
        <taxon>Roseobacteraceae</taxon>
        <taxon>Roseobacter</taxon>
    </lineage>
</organism>
<protein>
    <submittedName>
        <fullName evidence="1">Uncharacterized protein</fullName>
    </submittedName>
</protein>
<name>A0ABZ2BPH0_9RHOB</name>
<dbReference type="Proteomes" id="UP001318682">
    <property type="component" value="Chromosome"/>
</dbReference>
<dbReference type="EMBL" id="CP143423">
    <property type="protein sequence ID" value="WVX47900.1"/>
    <property type="molecule type" value="Genomic_DNA"/>
</dbReference>
<gene>
    <name evidence="1" type="ORF">ROLI_009730</name>
</gene>
<reference evidence="2" key="1">
    <citation type="submission" date="2024-01" db="EMBL/GenBank/DDBJ databases">
        <title>Roseobacter fucihabitans sp. nov., isolated from the brown alga Fucus spiralis.</title>
        <authorList>
            <person name="Hahnke S."/>
            <person name="Berger M."/>
            <person name="Schlingloff A."/>
            <person name="Athale I."/>
            <person name="Neumann-Schaal M."/>
            <person name="Adenaya A."/>
            <person name="Poehlein A."/>
            <person name="Daniel R."/>
            <person name="Pertersen J."/>
            <person name="Brinkhoff T."/>
        </authorList>
    </citation>
    <scope>NUCLEOTIDE SEQUENCE [LARGE SCALE GENOMIC DNA]</scope>
    <source>
        <strain evidence="2">B14</strain>
    </source>
</reference>
<accession>A0ABZ2BPH0</accession>
<keyword evidence="2" id="KW-1185">Reference proteome</keyword>